<name>A0A8S2Y430_9BILA</name>
<evidence type="ECO:0000313" key="5">
    <source>
        <dbReference type="Proteomes" id="UP000681967"/>
    </source>
</evidence>
<evidence type="ECO:0000313" key="2">
    <source>
        <dbReference type="EMBL" id="CAF4575385.1"/>
    </source>
</evidence>
<dbReference type="Proteomes" id="UP000681967">
    <property type="component" value="Unassembled WGS sequence"/>
</dbReference>
<dbReference type="Proteomes" id="UP000681720">
    <property type="component" value="Unassembled WGS sequence"/>
</dbReference>
<dbReference type="EMBL" id="CAJOBH010083222">
    <property type="protein sequence ID" value="CAF4527174.1"/>
    <property type="molecule type" value="Genomic_DNA"/>
</dbReference>
<dbReference type="EMBL" id="CAJOBH010132786">
    <property type="protein sequence ID" value="CAF4766426.1"/>
    <property type="molecule type" value="Genomic_DNA"/>
</dbReference>
<evidence type="ECO:0000313" key="3">
    <source>
        <dbReference type="EMBL" id="CAF4588410.1"/>
    </source>
</evidence>
<gene>
    <name evidence="1" type="ORF">BYL167_LOCUS37160</name>
    <name evidence="4" type="ORF">BYL167_LOCUS46732</name>
    <name evidence="2" type="ORF">GIL414_LOCUS37858</name>
    <name evidence="3" type="ORF">GIL414_LOCUS38388</name>
</gene>
<sequence length="32" mass="3602">MSGPQSSIFKLTETLVSDLQRQFPSTVSTIFR</sequence>
<dbReference type="AlphaFoldDB" id="A0A8S2Y430"/>
<reference evidence="1" key="1">
    <citation type="submission" date="2021-02" db="EMBL/GenBank/DDBJ databases">
        <authorList>
            <person name="Nowell W R."/>
        </authorList>
    </citation>
    <scope>NUCLEOTIDE SEQUENCE</scope>
</reference>
<evidence type="ECO:0000313" key="4">
    <source>
        <dbReference type="EMBL" id="CAF4766426.1"/>
    </source>
</evidence>
<feature type="non-terminal residue" evidence="1">
    <location>
        <position position="1"/>
    </location>
</feature>
<dbReference type="EMBL" id="CAJOBJ010098411">
    <property type="protein sequence ID" value="CAF4575385.1"/>
    <property type="molecule type" value="Genomic_DNA"/>
</dbReference>
<protein>
    <submittedName>
        <fullName evidence="1">Uncharacterized protein</fullName>
    </submittedName>
</protein>
<organism evidence="1 5">
    <name type="scientific">Rotaria magnacalcarata</name>
    <dbReference type="NCBI Taxonomy" id="392030"/>
    <lineage>
        <taxon>Eukaryota</taxon>
        <taxon>Metazoa</taxon>
        <taxon>Spiralia</taxon>
        <taxon>Gnathifera</taxon>
        <taxon>Rotifera</taxon>
        <taxon>Eurotatoria</taxon>
        <taxon>Bdelloidea</taxon>
        <taxon>Philodinida</taxon>
        <taxon>Philodinidae</taxon>
        <taxon>Rotaria</taxon>
    </lineage>
</organism>
<comment type="caution">
    <text evidence="1">The sequence shown here is derived from an EMBL/GenBank/DDBJ whole genome shotgun (WGS) entry which is preliminary data.</text>
</comment>
<proteinExistence type="predicted"/>
<dbReference type="EMBL" id="CAJOBJ010101187">
    <property type="protein sequence ID" value="CAF4588410.1"/>
    <property type="molecule type" value="Genomic_DNA"/>
</dbReference>
<evidence type="ECO:0000313" key="1">
    <source>
        <dbReference type="EMBL" id="CAF4527174.1"/>
    </source>
</evidence>
<accession>A0A8S2Y430</accession>